<proteinExistence type="predicted"/>
<name>A0A6J1QTF5_9HYME</name>
<sequence>MNVLARCPGLYCGRELLSDGNWSDCGACPRGFRTNASSACEPCEDAPMFYDWLYLGFMALLALVLHWFCIDMVAMRRNIPKEVIALHLSALFEVVLACLIVLQLTDPIGTFNVKSCKANKLSDWYTLLHNPNPNYEATLHCTQEAVYPLYTMVFVFYALGIVLMLLIRPLIARKFLPKQGKFSIYAALYFYPILALLHAVGGGLICMSSVSDIKNVIVILGHWLLHGYGVIAVATLRGISIHPAMLALVVLPALFYIITARFTDPHKLHIE</sequence>
<dbReference type="AlphaFoldDB" id="A0A6J1QTF5"/>
<dbReference type="RefSeq" id="XP_024885762.1">
    <property type="nucleotide sequence ID" value="XM_025029994.1"/>
</dbReference>
<dbReference type="Proteomes" id="UP000504618">
    <property type="component" value="Unplaced"/>
</dbReference>
<keyword evidence="2" id="KW-1185">Reference proteome</keyword>
<dbReference type="GeneID" id="112463547"/>
<gene>
    <name evidence="3" type="primary">LOC112463547</name>
</gene>
<dbReference type="GO" id="GO:0006986">
    <property type="term" value="P:response to unfolded protein"/>
    <property type="evidence" value="ECO:0007669"/>
    <property type="project" value="InterPro"/>
</dbReference>
<dbReference type="GO" id="GO:0031625">
    <property type="term" value="F:ubiquitin protein ligase binding"/>
    <property type="evidence" value="ECO:0007669"/>
    <property type="project" value="TreeGrafter"/>
</dbReference>
<feature type="transmembrane region" description="Helical" evidence="1">
    <location>
        <begin position="85"/>
        <end position="105"/>
    </location>
</feature>
<feature type="transmembrane region" description="Helical" evidence="1">
    <location>
        <begin position="243"/>
        <end position="262"/>
    </location>
</feature>
<dbReference type="InterPro" id="IPR008485">
    <property type="entry name" value="JAMP"/>
</dbReference>
<evidence type="ECO:0000313" key="3">
    <source>
        <dbReference type="RefSeq" id="XP_024885762.1"/>
    </source>
</evidence>
<feature type="transmembrane region" description="Helical" evidence="1">
    <location>
        <begin position="147"/>
        <end position="167"/>
    </location>
</feature>
<organism evidence="2 3">
    <name type="scientific">Temnothorax curvispinosus</name>
    <dbReference type="NCBI Taxonomy" id="300111"/>
    <lineage>
        <taxon>Eukaryota</taxon>
        <taxon>Metazoa</taxon>
        <taxon>Ecdysozoa</taxon>
        <taxon>Arthropoda</taxon>
        <taxon>Hexapoda</taxon>
        <taxon>Insecta</taxon>
        <taxon>Pterygota</taxon>
        <taxon>Neoptera</taxon>
        <taxon>Endopterygota</taxon>
        <taxon>Hymenoptera</taxon>
        <taxon>Apocrita</taxon>
        <taxon>Aculeata</taxon>
        <taxon>Formicoidea</taxon>
        <taxon>Formicidae</taxon>
        <taxon>Myrmicinae</taxon>
        <taxon>Temnothorax</taxon>
    </lineage>
</organism>
<dbReference type="GO" id="GO:0016020">
    <property type="term" value="C:membrane"/>
    <property type="evidence" value="ECO:0007669"/>
    <property type="project" value="InterPro"/>
</dbReference>
<dbReference type="GO" id="GO:0036503">
    <property type="term" value="P:ERAD pathway"/>
    <property type="evidence" value="ECO:0007669"/>
    <property type="project" value="TreeGrafter"/>
</dbReference>
<reference evidence="3" key="1">
    <citation type="submission" date="2025-08" db="UniProtKB">
        <authorList>
            <consortium name="RefSeq"/>
        </authorList>
    </citation>
    <scope>IDENTIFICATION</scope>
    <source>
        <tissue evidence="3">Whole body</tissue>
    </source>
</reference>
<feature type="transmembrane region" description="Helical" evidence="1">
    <location>
        <begin position="52"/>
        <end position="73"/>
    </location>
</feature>
<keyword evidence="1" id="KW-0812">Transmembrane</keyword>
<dbReference type="OrthoDB" id="5920264at2759"/>
<evidence type="ECO:0000256" key="1">
    <source>
        <dbReference type="SAM" id="Phobius"/>
    </source>
</evidence>
<feature type="transmembrane region" description="Helical" evidence="1">
    <location>
        <begin position="188"/>
        <end position="210"/>
    </location>
</feature>
<dbReference type="PANTHER" id="PTHR12740">
    <property type="entry name" value="JNK1/MAPK8-ASSOCIATED MEMBRANE PROTEIN"/>
    <property type="match status" value="1"/>
</dbReference>
<keyword evidence="1" id="KW-0472">Membrane</keyword>
<dbReference type="Pfam" id="PF05571">
    <property type="entry name" value="JAMP"/>
    <property type="match status" value="1"/>
</dbReference>
<protein>
    <submittedName>
        <fullName evidence="3">JNK1/MAPK8-associated membrane protein</fullName>
    </submittedName>
</protein>
<evidence type="ECO:0000313" key="2">
    <source>
        <dbReference type="Proteomes" id="UP000504618"/>
    </source>
</evidence>
<keyword evidence="1" id="KW-1133">Transmembrane helix</keyword>
<feature type="transmembrane region" description="Helical" evidence="1">
    <location>
        <begin position="216"/>
        <end position="236"/>
    </location>
</feature>
<dbReference type="PANTHER" id="PTHR12740:SF4">
    <property type="entry name" value="JNK1_MAPK8-ASSOCIATED MEMBRANE PROTEIN"/>
    <property type="match status" value="1"/>
</dbReference>
<accession>A0A6J1QTF5</accession>